<dbReference type="InterPro" id="IPR012910">
    <property type="entry name" value="Plug_dom"/>
</dbReference>
<evidence type="ECO:0000256" key="4">
    <source>
        <dbReference type="ARBA" id="ARBA00022692"/>
    </source>
</evidence>
<evidence type="ECO:0000313" key="8">
    <source>
        <dbReference type="EMBL" id="NSL90671.1"/>
    </source>
</evidence>
<keyword evidence="6 7" id="KW-0998">Cell outer membrane</keyword>
<dbReference type="NCBIfam" id="TIGR04057">
    <property type="entry name" value="SusC_RagA_signa"/>
    <property type="match status" value="1"/>
</dbReference>
<evidence type="ECO:0000256" key="6">
    <source>
        <dbReference type="ARBA" id="ARBA00023237"/>
    </source>
</evidence>
<dbReference type="Gene3D" id="2.170.130.10">
    <property type="entry name" value="TonB-dependent receptor, plug domain"/>
    <property type="match status" value="1"/>
</dbReference>
<dbReference type="InterPro" id="IPR039426">
    <property type="entry name" value="TonB-dep_rcpt-like"/>
</dbReference>
<dbReference type="SUPFAM" id="SSF49464">
    <property type="entry name" value="Carboxypeptidase regulatory domain-like"/>
    <property type="match status" value="1"/>
</dbReference>
<dbReference type="InterPro" id="IPR036942">
    <property type="entry name" value="Beta-barrel_TonB_sf"/>
</dbReference>
<comment type="similarity">
    <text evidence="7">Belongs to the TonB-dependent receptor family.</text>
</comment>
<proteinExistence type="inferred from homology"/>
<gene>
    <name evidence="8" type="ORF">ECE50_027865</name>
</gene>
<name>A0A3S1AX68_9BACT</name>
<dbReference type="Pfam" id="PF13715">
    <property type="entry name" value="CarbopepD_reg_2"/>
    <property type="match status" value="1"/>
</dbReference>
<dbReference type="Pfam" id="PF07715">
    <property type="entry name" value="Plug"/>
    <property type="match status" value="1"/>
</dbReference>
<keyword evidence="3 7" id="KW-1134">Transmembrane beta strand</keyword>
<dbReference type="NCBIfam" id="TIGR04056">
    <property type="entry name" value="OMP_RagA_SusC"/>
    <property type="match status" value="1"/>
</dbReference>
<sequence>MHKFANSNRTVIFFMRVALLQTGLLFCLLTCTFAETLRGQEVLNKKLSLDMPPSDLKHILKAITEKTTVNFTYSNNTLPARQRVAVSARNEQLGSLLQRLLSPLHITYEVINEQVILRREKAAEGNMIIDAGNVLFQKISGTVRATDGSPLPGVGVMILGTSKGTATDVNGHFELEAKEGDVLVFSSIGFTQKRITVGAAAVIDVVLASTATSLDAVAVTALGIKRSKRTLGYSQEEVKGAEVARSNAPNIINALGGKMAGVNVTNPNGVDGGSTRIVIGGNNAIQGDNQPLIIVDGMPMANDMPTQYNVRTAPTGSAIFAGDKADATSTSSPKDYGSPINMINPEDIESISVLKGPTAAALYGGKGANGVILITTRKGAKRTGLGIDYTYGYKNIQPYRFLKLQNEFGAGGMVSLNEPQYRLVNGKPALTSGWDGMYVDPKTGSGPYGINTYSQAGWSGAGLSWGPRMTGQMITWWDGTQQADVPQPDNIRQLYRNGLQSTHNVALSGGNEWGSIRASFSRLSNAAVLPNSDYSRNTFNLGANVKVTQKVNMQITSSYIVNNYHNPPQLGNNDASSWQKRLLYNAGRNYKGEDIAMYKNPDGTQNTLSGFPWAGNGGYMIWNLLENSTDQNRRKLIAGVQLNYEATPFLDFIFRGGIDNNTNELETRNPPTDALGIKGYYGHGTERDNASNMDFIGTLHKEKMVNGALNAKFSVGGTIYRRDMYGQFNYNDNWSIPYIYSVNDGTYLGTPHPPVESQLRKRMNSVYSFLNLSYKDFLYLDITGRNDWSSALPKGQWSYFFPSFAGSFVFSDLLQTDPAVLSFGKLRVAWAQAAVDPAPYQVNYNFTASTFAGQAAVKLPTSLPAFGFRPAINTTIDFGLVLGFLNNRLNLDMRYYRGKSRNQILRSPLPLSSGVDNIVVNTGVLENSGVELILNAKIIDQKNFKWETGLNLAHSNNRLLSLSDGTDRVDMGSTWNDGGAHGPVVSARVGDQFGTIYGYDYMYDKATGLPLMIKDPFGKPEMNGTMYQATPGLVPIGNATPRLTGGITNTFTFKNGISVGTLIDCKIGGDIWSGTYSTIMQLGQAPETLKERNGGGLPYTTPDGTKTNWGVVLPGVFPDGKVNDNVVHYYYKYMTYGVWSSTDLGKGVKGSDWIDKNGVFENTWVKMREISVNYQVPASFVKRTKIFQSASLSLVGRDLFYLYTTLPDNINPEGVNGAGNAQGLEFMSLPSFRSLGFQVRVSF</sequence>
<dbReference type="Gene3D" id="3.55.50.30">
    <property type="match status" value="1"/>
</dbReference>
<dbReference type="GO" id="GO:0009279">
    <property type="term" value="C:cell outer membrane"/>
    <property type="evidence" value="ECO:0007669"/>
    <property type="project" value="UniProtKB-SubCell"/>
</dbReference>
<evidence type="ECO:0000313" key="9">
    <source>
        <dbReference type="Proteomes" id="UP000281028"/>
    </source>
</evidence>
<dbReference type="Gene3D" id="2.60.40.1120">
    <property type="entry name" value="Carboxypeptidase-like, regulatory domain"/>
    <property type="match status" value="1"/>
</dbReference>
<dbReference type="InterPro" id="IPR037066">
    <property type="entry name" value="Plug_dom_sf"/>
</dbReference>
<dbReference type="PROSITE" id="PS52016">
    <property type="entry name" value="TONB_DEPENDENT_REC_3"/>
    <property type="match status" value="1"/>
</dbReference>
<dbReference type="OrthoDB" id="9768177at2"/>
<comment type="caution">
    <text evidence="8">The sequence shown here is derived from an EMBL/GenBank/DDBJ whole genome shotgun (WGS) entry which is preliminary data.</text>
</comment>
<keyword evidence="9" id="KW-1185">Reference proteome</keyword>
<accession>A0A3S1AX68</accession>
<reference evidence="8" key="1">
    <citation type="submission" date="2020-05" db="EMBL/GenBank/DDBJ databases">
        <title>Chitinophaga laudate sp. nov., isolated from a tropical peat swamp.</title>
        <authorList>
            <person name="Goh C.B.S."/>
            <person name="Lee M.S."/>
            <person name="Parimannan S."/>
            <person name="Pasbakhsh P."/>
            <person name="Yule C.M."/>
            <person name="Rajandas H."/>
            <person name="Loke S."/>
            <person name="Croft L."/>
            <person name="Tan J.B.L."/>
        </authorList>
    </citation>
    <scope>NUCLEOTIDE SEQUENCE</scope>
    <source>
        <strain evidence="8">Mgbs1</strain>
    </source>
</reference>
<keyword evidence="2 7" id="KW-0813">Transport</keyword>
<protein>
    <submittedName>
        <fullName evidence="8">SusC/RagA family TonB-linked outer membrane protein</fullName>
    </submittedName>
</protein>
<evidence type="ECO:0000256" key="3">
    <source>
        <dbReference type="ARBA" id="ARBA00022452"/>
    </source>
</evidence>
<dbReference type="InterPro" id="IPR023996">
    <property type="entry name" value="TonB-dep_OMP_SusC/RagA"/>
</dbReference>
<comment type="subcellular location">
    <subcellularLocation>
        <location evidence="1 7">Cell outer membrane</location>
        <topology evidence="1 7">Multi-pass membrane protein</topology>
    </subcellularLocation>
</comment>
<organism evidence="8 9">
    <name type="scientific">Chitinophaga solisilvae</name>
    <dbReference type="NCBI Taxonomy" id="1233460"/>
    <lineage>
        <taxon>Bacteria</taxon>
        <taxon>Pseudomonadati</taxon>
        <taxon>Bacteroidota</taxon>
        <taxon>Chitinophagia</taxon>
        <taxon>Chitinophagales</taxon>
        <taxon>Chitinophagaceae</taxon>
        <taxon>Chitinophaga</taxon>
    </lineage>
</organism>
<keyword evidence="4 7" id="KW-0812">Transmembrane</keyword>
<dbReference type="Gene3D" id="2.40.170.20">
    <property type="entry name" value="TonB-dependent receptor, beta-barrel domain"/>
    <property type="match status" value="1"/>
</dbReference>
<dbReference type="SUPFAM" id="SSF56935">
    <property type="entry name" value="Porins"/>
    <property type="match status" value="1"/>
</dbReference>
<dbReference type="InterPro" id="IPR023997">
    <property type="entry name" value="TonB-dep_OMP_SusC/RagA_CS"/>
</dbReference>
<dbReference type="InterPro" id="IPR008969">
    <property type="entry name" value="CarboxyPept-like_regulatory"/>
</dbReference>
<dbReference type="EMBL" id="RIAR02000001">
    <property type="protein sequence ID" value="NSL90671.1"/>
    <property type="molecule type" value="Genomic_DNA"/>
</dbReference>
<keyword evidence="5 7" id="KW-0472">Membrane</keyword>
<dbReference type="AlphaFoldDB" id="A0A3S1AX68"/>
<dbReference type="Proteomes" id="UP000281028">
    <property type="component" value="Unassembled WGS sequence"/>
</dbReference>
<evidence type="ECO:0000256" key="2">
    <source>
        <dbReference type="ARBA" id="ARBA00022448"/>
    </source>
</evidence>
<evidence type="ECO:0000256" key="5">
    <source>
        <dbReference type="ARBA" id="ARBA00023136"/>
    </source>
</evidence>
<evidence type="ECO:0000256" key="7">
    <source>
        <dbReference type="PROSITE-ProRule" id="PRU01360"/>
    </source>
</evidence>
<evidence type="ECO:0000256" key="1">
    <source>
        <dbReference type="ARBA" id="ARBA00004571"/>
    </source>
</evidence>